<evidence type="ECO:0000313" key="3">
    <source>
        <dbReference type="Proteomes" id="UP001500403"/>
    </source>
</evidence>
<reference evidence="2 3" key="1">
    <citation type="journal article" date="2019" name="Int. J. Syst. Evol. Microbiol.">
        <title>The Global Catalogue of Microorganisms (GCM) 10K type strain sequencing project: providing services to taxonomists for standard genome sequencing and annotation.</title>
        <authorList>
            <consortium name="The Broad Institute Genomics Platform"/>
            <consortium name="The Broad Institute Genome Sequencing Center for Infectious Disease"/>
            <person name="Wu L."/>
            <person name="Ma J."/>
        </authorList>
    </citation>
    <scope>NUCLEOTIDE SEQUENCE [LARGE SCALE GENOMIC DNA]</scope>
    <source>
        <strain evidence="2 3">JCM 9088</strain>
    </source>
</reference>
<dbReference type="RefSeq" id="WP_344493522.1">
    <property type="nucleotide sequence ID" value="NZ_BAAAUD010000020.1"/>
</dbReference>
<organism evidence="2 3">
    <name type="scientific">Streptomyces enissocaesilis</name>
    <dbReference type="NCBI Taxonomy" id="332589"/>
    <lineage>
        <taxon>Bacteria</taxon>
        <taxon>Bacillati</taxon>
        <taxon>Actinomycetota</taxon>
        <taxon>Actinomycetes</taxon>
        <taxon>Kitasatosporales</taxon>
        <taxon>Streptomycetaceae</taxon>
        <taxon>Streptomyces</taxon>
        <taxon>Streptomyces rochei group</taxon>
    </lineage>
</organism>
<feature type="region of interest" description="Disordered" evidence="1">
    <location>
        <begin position="142"/>
        <end position="177"/>
    </location>
</feature>
<feature type="compositionally biased region" description="Low complexity" evidence="1">
    <location>
        <begin position="142"/>
        <end position="155"/>
    </location>
</feature>
<comment type="caution">
    <text evidence="2">The sequence shown here is derived from an EMBL/GenBank/DDBJ whole genome shotgun (WGS) entry which is preliminary data.</text>
</comment>
<dbReference type="EMBL" id="BAAAUD010000020">
    <property type="protein sequence ID" value="GAA2934897.1"/>
    <property type="molecule type" value="Genomic_DNA"/>
</dbReference>
<feature type="region of interest" description="Disordered" evidence="1">
    <location>
        <begin position="215"/>
        <end position="238"/>
    </location>
</feature>
<protein>
    <submittedName>
        <fullName evidence="2">Uncharacterized protein</fullName>
    </submittedName>
</protein>
<dbReference type="Proteomes" id="UP001500403">
    <property type="component" value="Unassembled WGS sequence"/>
</dbReference>
<proteinExistence type="predicted"/>
<keyword evidence="3" id="KW-1185">Reference proteome</keyword>
<evidence type="ECO:0000313" key="2">
    <source>
        <dbReference type="EMBL" id="GAA2934897.1"/>
    </source>
</evidence>
<accession>A0ABN3X1P7</accession>
<gene>
    <name evidence="2" type="ORF">GCM10010446_19760</name>
</gene>
<sequence length="238" mass="23832">MATFLRRRSAGLIRPTAIVAPGVSVTGRGGFLSLFRTVVSLFHTVVLAGHGHRSREITTASARTAATGTAGAGFSGRVARRVSLRGALRPSAGSTATCAYAASAARGPAAPGLVAAVLGMGVQASGPVAQTVVGNGAAAATASVTPSPSALPASSAERRGGAEAGEPGGPRGKQGRQTGAFALSMPHSGENGQLRRWLPTLNALVVTFFKAPMTRAAGRRQRRTTAGMAPRASAEATP</sequence>
<evidence type="ECO:0000256" key="1">
    <source>
        <dbReference type="SAM" id="MobiDB-lite"/>
    </source>
</evidence>
<feature type="compositionally biased region" description="Gly residues" evidence="1">
    <location>
        <begin position="162"/>
        <end position="172"/>
    </location>
</feature>
<name>A0ABN3X1P7_9ACTN</name>